<keyword evidence="7" id="KW-0325">Glycoprotein</keyword>
<keyword evidence="6" id="KW-1015">Disulfide bond</keyword>
<dbReference type="Pfam" id="PF07657">
    <property type="entry name" value="MNNL"/>
    <property type="match status" value="1"/>
</dbReference>
<dbReference type="InterPro" id="IPR011651">
    <property type="entry name" value="Notch_ligand_N"/>
</dbReference>
<evidence type="ECO:0000256" key="9">
    <source>
        <dbReference type="SAM" id="Phobius"/>
    </source>
</evidence>
<dbReference type="Proteomes" id="UP000594262">
    <property type="component" value="Unplaced"/>
</dbReference>
<name>A0A7M5UUI8_9CNID</name>
<evidence type="ECO:0000256" key="6">
    <source>
        <dbReference type="ARBA" id="ARBA00023157"/>
    </source>
</evidence>
<evidence type="ECO:0000259" key="11">
    <source>
        <dbReference type="SMART" id="SM00051"/>
    </source>
</evidence>
<evidence type="ECO:0000256" key="5">
    <source>
        <dbReference type="ARBA" id="ARBA00022989"/>
    </source>
</evidence>
<evidence type="ECO:0000256" key="8">
    <source>
        <dbReference type="SAM" id="MobiDB-lite"/>
    </source>
</evidence>
<dbReference type="OrthoDB" id="5972999at2759"/>
<keyword evidence="2" id="KW-0245">EGF-like domain</keyword>
<keyword evidence="9" id="KW-0472">Membrane</keyword>
<dbReference type="Pfam" id="PF01414">
    <property type="entry name" value="DSL"/>
    <property type="match status" value="1"/>
</dbReference>
<evidence type="ECO:0000313" key="12">
    <source>
        <dbReference type="EnsemblMetazoa" id="CLYHEMP006051.1"/>
    </source>
</evidence>
<feature type="chain" id="PRO_5029639523" description="DSL domain-containing protein" evidence="10">
    <location>
        <begin position="25"/>
        <end position="485"/>
    </location>
</feature>
<proteinExistence type="predicted"/>
<reference evidence="12" key="1">
    <citation type="submission" date="2021-01" db="UniProtKB">
        <authorList>
            <consortium name="EnsemblMetazoa"/>
        </authorList>
    </citation>
    <scope>IDENTIFICATION</scope>
</reference>
<evidence type="ECO:0000256" key="10">
    <source>
        <dbReference type="SAM" id="SignalP"/>
    </source>
</evidence>
<feature type="signal peptide" evidence="10">
    <location>
        <begin position="1"/>
        <end position="24"/>
    </location>
</feature>
<feature type="domain" description="DSL" evidence="11">
    <location>
        <begin position="167"/>
        <end position="229"/>
    </location>
</feature>
<evidence type="ECO:0000256" key="4">
    <source>
        <dbReference type="ARBA" id="ARBA00022737"/>
    </source>
</evidence>
<dbReference type="Gene3D" id="2.10.25.140">
    <property type="match status" value="1"/>
</dbReference>
<feature type="transmembrane region" description="Helical" evidence="9">
    <location>
        <begin position="426"/>
        <end position="448"/>
    </location>
</feature>
<dbReference type="SMART" id="SM00051">
    <property type="entry name" value="DSL"/>
    <property type="match status" value="1"/>
</dbReference>
<dbReference type="GO" id="GO:0016020">
    <property type="term" value="C:membrane"/>
    <property type="evidence" value="ECO:0007669"/>
    <property type="project" value="UniProtKB-SubCell"/>
</dbReference>
<dbReference type="InterPro" id="IPR001774">
    <property type="entry name" value="DSL"/>
</dbReference>
<evidence type="ECO:0000256" key="7">
    <source>
        <dbReference type="ARBA" id="ARBA00023180"/>
    </source>
</evidence>
<dbReference type="GO" id="GO:0007219">
    <property type="term" value="P:Notch signaling pathway"/>
    <property type="evidence" value="ECO:0007669"/>
    <property type="project" value="InterPro"/>
</dbReference>
<organism evidence="12 13">
    <name type="scientific">Clytia hemisphaerica</name>
    <dbReference type="NCBI Taxonomy" id="252671"/>
    <lineage>
        <taxon>Eukaryota</taxon>
        <taxon>Metazoa</taxon>
        <taxon>Cnidaria</taxon>
        <taxon>Hydrozoa</taxon>
        <taxon>Hydroidolina</taxon>
        <taxon>Leptothecata</taxon>
        <taxon>Obeliida</taxon>
        <taxon>Clytiidae</taxon>
        <taxon>Clytia</taxon>
    </lineage>
</organism>
<dbReference type="AlphaFoldDB" id="A0A7M5UUI8"/>
<feature type="region of interest" description="Disordered" evidence="8">
    <location>
        <begin position="461"/>
        <end position="485"/>
    </location>
</feature>
<keyword evidence="5 9" id="KW-1133">Transmembrane helix</keyword>
<sequence length="485" mass="54827">MASLGQLICLTAITLLALIKLAESSGRMEIKLLSYANQKHRMSNGRCCEEGLEKDCKRNKNNRCIECTMECDPQFKFEMIRNNERVMFYNTSTLEHKDNFDFKDVLEPNIQNPFILNLSSFKGNFTFSIKSFDHDDQGIDPIDESIFQFNTKSMDTKIQPNNETVYLCSSGIVTKTNFTIRYVCDADFYGPACDRFCVARNDVNGHYECDRASGEMICLDGWMDAKTNCTTITPSSMIIAPSTSTPTLITSSTVNVDVSSSMMVHGSIRPTRSTIQMMTSSVVCNSTITKVNLDLKLQGELKLKEFNDTMQHIICIEVNKACYNLIGQCTKTPSRDQLNLKDIEILEERFVNQTLSDFKLRISSATGKCNENFAKCARESIYNSKQLRHELGAEKVEICTNSKGCEQRATLLNNDRKKKEEGKDEVIIIAVLCTMFGVVALTLGLLYLRKKRMMKIGNLEDRQTSNNNNDDEKTNIVDDKETSSC</sequence>
<keyword evidence="4" id="KW-0677">Repeat</keyword>
<keyword evidence="10" id="KW-0732">Signal</keyword>
<protein>
    <recommendedName>
        <fullName evidence="11">DSL domain-containing protein</fullName>
    </recommendedName>
</protein>
<dbReference type="RefSeq" id="XP_066932966.1">
    <property type="nucleotide sequence ID" value="XM_067076865.1"/>
</dbReference>
<evidence type="ECO:0000256" key="2">
    <source>
        <dbReference type="ARBA" id="ARBA00022536"/>
    </source>
</evidence>
<accession>A0A7M5UUI8</accession>
<evidence type="ECO:0000313" key="13">
    <source>
        <dbReference type="Proteomes" id="UP000594262"/>
    </source>
</evidence>
<evidence type="ECO:0000256" key="1">
    <source>
        <dbReference type="ARBA" id="ARBA00022473"/>
    </source>
</evidence>
<keyword evidence="1" id="KW-0217">Developmental protein</keyword>
<evidence type="ECO:0000256" key="3">
    <source>
        <dbReference type="ARBA" id="ARBA00022692"/>
    </source>
</evidence>
<dbReference type="Gene3D" id="2.60.40.3510">
    <property type="match status" value="1"/>
</dbReference>
<dbReference type="EnsemblMetazoa" id="CLYHEMT006051.1">
    <property type="protein sequence ID" value="CLYHEMP006051.1"/>
    <property type="gene ID" value="CLYHEMG006051"/>
</dbReference>
<keyword evidence="3 9" id="KW-0812">Transmembrane</keyword>
<dbReference type="GeneID" id="136820667"/>
<keyword evidence="13" id="KW-1185">Reference proteome</keyword>
<feature type="compositionally biased region" description="Basic and acidic residues" evidence="8">
    <location>
        <begin position="470"/>
        <end position="485"/>
    </location>
</feature>